<organism evidence="6 7">
    <name type="scientific">Haemonchus contortus</name>
    <name type="common">Barber pole worm</name>
    <dbReference type="NCBI Taxonomy" id="6289"/>
    <lineage>
        <taxon>Eukaryota</taxon>
        <taxon>Metazoa</taxon>
        <taxon>Ecdysozoa</taxon>
        <taxon>Nematoda</taxon>
        <taxon>Chromadorea</taxon>
        <taxon>Rhabditida</taxon>
        <taxon>Rhabditina</taxon>
        <taxon>Rhabditomorpha</taxon>
        <taxon>Strongyloidea</taxon>
        <taxon>Trichostrongylidae</taxon>
        <taxon>Haemonchus</taxon>
    </lineage>
</organism>
<protein>
    <submittedName>
        <fullName evidence="7">ATP synthase mitochondrial F1 complex assembly factor 2</fullName>
    </submittedName>
</protein>
<keyword evidence="3" id="KW-0809">Transit peptide</keyword>
<name>A0A7I5EA52_HAECO</name>
<dbReference type="GO" id="GO:0033615">
    <property type="term" value="P:mitochondrial proton-transporting ATP synthase complex assembly"/>
    <property type="evidence" value="ECO:0007669"/>
    <property type="project" value="TreeGrafter"/>
</dbReference>
<dbReference type="Pfam" id="PF07542">
    <property type="entry name" value="ATP12"/>
    <property type="match status" value="1"/>
</dbReference>
<evidence type="ECO:0000256" key="3">
    <source>
        <dbReference type="ARBA" id="ARBA00022946"/>
    </source>
</evidence>
<dbReference type="AlphaFoldDB" id="A0A7I5EA52"/>
<evidence type="ECO:0000256" key="4">
    <source>
        <dbReference type="ARBA" id="ARBA00023128"/>
    </source>
</evidence>
<evidence type="ECO:0000313" key="6">
    <source>
        <dbReference type="Proteomes" id="UP000025227"/>
    </source>
</evidence>
<keyword evidence="6" id="KW-1185">Reference proteome</keyword>
<dbReference type="SUPFAM" id="SSF160909">
    <property type="entry name" value="ATP12-like"/>
    <property type="match status" value="1"/>
</dbReference>
<dbReference type="OMA" id="WDPVLHW"/>
<reference evidence="7" key="1">
    <citation type="submission" date="2020-12" db="UniProtKB">
        <authorList>
            <consortium name="WormBaseParasite"/>
        </authorList>
    </citation>
    <scope>IDENTIFICATION</scope>
    <source>
        <strain evidence="7">MHco3</strain>
    </source>
</reference>
<dbReference type="Proteomes" id="UP000025227">
    <property type="component" value="Unplaced"/>
</dbReference>
<comment type="similarity">
    <text evidence="2">Belongs to the ATP12 family.</text>
</comment>
<dbReference type="PANTHER" id="PTHR21013:SF10">
    <property type="entry name" value="ATP SYNTHASE MITOCHONDRIAL F1 COMPLEX ASSEMBLY FACTOR 2"/>
    <property type="match status" value="1"/>
</dbReference>
<dbReference type="GO" id="GO:0005739">
    <property type="term" value="C:mitochondrion"/>
    <property type="evidence" value="ECO:0007669"/>
    <property type="project" value="UniProtKB-SubCell"/>
</dbReference>
<dbReference type="InterPro" id="IPR042272">
    <property type="entry name" value="ATP12_ATP_synth-F1-assembly_N"/>
</dbReference>
<evidence type="ECO:0000256" key="2">
    <source>
        <dbReference type="ARBA" id="ARBA00008231"/>
    </source>
</evidence>
<dbReference type="Gene3D" id="1.10.3580.10">
    <property type="entry name" value="ATP12 ATPase"/>
    <property type="match status" value="1"/>
</dbReference>
<evidence type="ECO:0000256" key="1">
    <source>
        <dbReference type="ARBA" id="ARBA00004173"/>
    </source>
</evidence>
<comment type="subcellular location">
    <subcellularLocation>
        <location evidence="1">Mitochondrion</location>
    </subcellularLocation>
</comment>
<proteinExistence type="inferred from homology"/>
<dbReference type="Gene3D" id="3.30.2180.10">
    <property type="entry name" value="ATP12-like"/>
    <property type="match status" value="1"/>
</dbReference>
<keyword evidence="5" id="KW-0143">Chaperone</keyword>
<dbReference type="InterPro" id="IPR023335">
    <property type="entry name" value="ATP12_ortho_dom_sf"/>
</dbReference>
<sequence>MFARFLSRRFTASSASALTKRRRFYKVVDVVDEGPPDKKVFMVTLDGRLLKTQGGNVLKIESESLAVAIAEEWSSQEEFLHMGHMRLTGLAFTAQDNPLHMTKESLTAKVMEYLYGDTVLFWNNESEKLENYQKKHWQPVIDHANKGLGTSFQPCMNLFGYDIIAPADASKVEKWLMSYNFWALTGMQYAVESVKSVLIPYSVVTFNLSATEAVHHTLIEQKAQAETWGSVEWAHGIEEEELTSRLAAGALFVYMNSNWMTKLRL</sequence>
<dbReference type="OrthoDB" id="5673at2759"/>
<dbReference type="PANTHER" id="PTHR21013">
    <property type="entry name" value="ATP SYNTHASE MITOCHONDRIAL F1 COMPLEX ASSEMBLY FACTOR 2/ATP12 PROTEIN, MITOCHONDRIAL PRECURSOR"/>
    <property type="match status" value="1"/>
</dbReference>
<dbReference type="WBParaSite" id="HCON_00098170-00001">
    <property type="protein sequence ID" value="HCON_00098170-00001"/>
    <property type="gene ID" value="HCON_00098170"/>
</dbReference>
<keyword evidence="4" id="KW-0496">Mitochondrion</keyword>
<evidence type="ECO:0000256" key="5">
    <source>
        <dbReference type="ARBA" id="ARBA00023186"/>
    </source>
</evidence>
<accession>A0A7I5EA52</accession>
<evidence type="ECO:0000313" key="7">
    <source>
        <dbReference type="WBParaSite" id="HCON_00098170-00001"/>
    </source>
</evidence>
<dbReference type="InterPro" id="IPR011419">
    <property type="entry name" value="ATP12_ATP_synth-F1-assembly"/>
</dbReference>